<dbReference type="Proteomes" id="UP000219514">
    <property type="component" value="Unassembled WGS sequence"/>
</dbReference>
<keyword evidence="3" id="KW-1185">Reference proteome</keyword>
<dbReference type="PANTHER" id="PTHR33525:SF4">
    <property type="entry name" value="CYCLIC DI-GMP PHOSPHODIESTERASE CDGJ"/>
    <property type="match status" value="1"/>
</dbReference>
<dbReference type="Gene3D" id="1.10.3210.10">
    <property type="entry name" value="Hypothetical protein af1432"/>
    <property type="match status" value="1"/>
</dbReference>
<reference evidence="2 3" key="1">
    <citation type="submission" date="2017-09" db="EMBL/GenBank/DDBJ databases">
        <authorList>
            <person name="Ehlers B."/>
            <person name="Leendertz F.H."/>
        </authorList>
    </citation>
    <scope>NUCLEOTIDE SEQUENCE [LARGE SCALE GENOMIC DNA]</scope>
    <source>
        <strain evidence="2 3">DSM 46844</strain>
    </source>
</reference>
<dbReference type="InterPro" id="IPR052340">
    <property type="entry name" value="RNase_Y/CdgJ"/>
</dbReference>
<dbReference type="EMBL" id="OBDO01000003">
    <property type="protein sequence ID" value="SNX95846.1"/>
    <property type="molecule type" value="Genomic_DNA"/>
</dbReference>
<proteinExistence type="predicted"/>
<dbReference type="PROSITE" id="PS51833">
    <property type="entry name" value="HDOD"/>
    <property type="match status" value="1"/>
</dbReference>
<evidence type="ECO:0000259" key="1">
    <source>
        <dbReference type="PROSITE" id="PS51833"/>
    </source>
</evidence>
<dbReference type="PANTHER" id="PTHR33525">
    <property type="match status" value="1"/>
</dbReference>
<evidence type="ECO:0000313" key="2">
    <source>
        <dbReference type="EMBL" id="SNX95846.1"/>
    </source>
</evidence>
<sequence length="300" mass="31662">MTGRAVTQHPMTPRPMTLARLTSPGAAVPATLAPAPTFDLEGVLASIDTMAAQKPVAAQIVSVANSDDTSAAALAQILAADVALASRVMKLANSAYFGMRGRVTSLQFAVTVVGFTTVRTMATVAVTDLDDESRLPADFWRTSTSVALAASTLAPRFGERPQDALCLGLLAPLGVALLHHNDQEGYAELSAAEPTATGRRAAEVRRYGIHAYRLTAVALEQWGFARSMVAPLAAVDDLSDGDAGLLRAALELAARLTVADHQAVPMERLTRGLLREDAVPPVMDRVRAEAEELRLAMLGQ</sequence>
<dbReference type="AlphaFoldDB" id="A0A285ECP2"/>
<name>A0A285ECP2_9ACTN</name>
<dbReference type="InterPro" id="IPR013976">
    <property type="entry name" value="HDOD"/>
</dbReference>
<organism evidence="2 3">
    <name type="scientific">Geodermatophilus sabuli</name>
    <dbReference type="NCBI Taxonomy" id="1564158"/>
    <lineage>
        <taxon>Bacteria</taxon>
        <taxon>Bacillati</taxon>
        <taxon>Actinomycetota</taxon>
        <taxon>Actinomycetes</taxon>
        <taxon>Geodermatophilales</taxon>
        <taxon>Geodermatophilaceae</taxon>
        <taxon>Geodermatophilus</taxon>
    </lineage>
</organism>
<gene>
    <name evidence="2" type="ORF">SAMN06893097_10314</name>
</gene>
<feature type="domain" description="HDOD" evidence="1">
    <location>
        <begin position="50"/>
        <end position="238"/>
    </location>
</feature>
<protein>
    <submittedName>
        <fullName evidence="2">HD-like signal output (HDOD) domain, no enzymatic activity</fullName>
    </submittedName>
</protein>
<evidence type="ECO:0000313" key="3">
    <source>
        <dbReference type="Proteomes" id="UP000219514"/>
    </source>
</evidence>
<accession>A0A285ECP2</accession>
<dbReference type="SUPFAM" id="SSF109604">
    <property type="entry name" value="HD-domain/PDEase-like"/>
    <property type="match status" value="1"/>
</dbReference>
<dbReference type="Pfam" id="PF08668">
    <property type="entry name" value="HDOD"/>
    <property type="match status" value="1"/>
</dbReference>